<organism evidence="1">
    <name type="scientific">hydrothermal vent metagenome</name>
    <dbReference type="NCBI Taxonomy" id="652676"/>
    <lineage>
        <taxon>unclassified sequences</taxon>
        <taxon>metagenomes</taxon>
        <taxon>ecological metagenomes</taxon>
    </lineage>
</organism>
<accession>A0A3B1DIE8</accession>
<dbReference type="InterPro" id="IPR026406">
    <property type="entry name" value="Ver/Plancto_CHP"/>
</dbReference>
<name>A0A3B1DIE8_9ZZZZ</name>
<proteinExistence type="predicted"/>
<protein>
    <submittedName>
        <fullName evidence="1">Uncharacterized protein</fullName>
    </submittedName>
</protein>
<dbReference type="NCBIfam" id="TIGR04138">
    <property type="entry name" value="Plancto_Ver_chp"/>
    <property type="match status" value="1"/>
</dbReference>
<gene>
    <name evidence="1" type="ORF">MNBD_PLANCTO03-1996</name>
</gene>
<dbReference type="AlphaFoldDB" id="A0A3B1DIE8"/>
<evidence type="ECO:0000313" key="1">
    <source>
        <dbReference type="EMBL" id="VAX42536.1"/>
    </source>
</evidence>
<reference evidence="1" key="1">
    <citation type="submission" date="2018-06" db="EMBL/GenBank/DDBJ databases">
        <authorList>
            <person name="Zhirakovskaya E."/>
        </authorList>
    </citation>
    <scope>NUCLEOTIDE SEQUENCE</scope>
</reference>
<sequence length="130" mass="14636">MADTIHVDWQMMRELAGPFPREAFQFVRDGLAHAVEMTHGEGQLGDDTDESKHVSGQQLCLGLRDYAIEKYGRLARTVLDHWGLRSTDDFGRIVFAMVEVGLMRKTDEDTPEDFANVYDFAEAFDPAAPA</sequence>
<dbReference type="EMBL" id="UOGK01000709">
    <property type="protein sequence ID" value="VAX42536.1"/>
    <property type="molecule type" value="Genomic_DNA"/>
</dbReference>